<dbReference type="InterPro" id="IPR036866">
    <property type="entry name" value="RibonucZ/Hydroxyglut_hydro"/>
</dbReference>
<dbReference type="EMBL" id="FWXY01000020">
    <property type="protein sequence ID" value="SMD01020.1"/>
    <property type="molecule type" value="Genomic_DNA"/>
</dbReference>
<proteinExistence type="predicted"/>
<feature type="domain" description="Metallo-beta-lactamase" evidence="1">
    <location>
        <begin position="24"/>
        <end position="254"/>
    </location>
</feature>
<evidence type="ECO:0000313" key="3">
    <source>
        <dbReference type="Proteomes" id="UP000192418"/>
    </source>
</evidence>
<dbReference type="InterPro" id="IPR052926">
    <property type="entry name" value="Metallo-beta-lactamase_dom"/>
</dbReference>
<dbReference type="GO" id="GO:0016740">
    <property type="term" value="F:transferase activity"/>
    <property type="evidence" value="ECO:0007669"/>
    <property type="project" value="TreeGrafter"/>
</dbReference>
<keyword evidence="3" id="KW-1185">Reference proteome</keyword>
<dbReference type="Pfam" id="PF00753">
    <property type="entry name" value="Lactamase_B"/>
    <property type="match status" value="1"/>
</dbReference>
<dbReference type="Gene3D" id="3.60.15.10">
    <property type="entry name" value="Ribonuclease Z/Hydroxyacylglutathione hydrolase-like"/>
    <property type="match status" value="1"/>
</dbReference>
<accession>A0A1W2DUA1</accession>
<dbReference type="PANTHER" id="PTHR13754">
    <property type="entry name" value="METALLO-BETA-LACTAMASE SUPERFAMILY PROTEIN"/>
    <property type="match status" value="1"/>
</dbReference>
<evidence type="ECO:0000313" key="2">
    <source>
        <dbReference type="EMBL" id="SMD01020.1"/>
    </source>
</evidence>
<gene>
    <name evidence="2" type="ORF">SAMN02746065_12075</name>
</gene>
<name>A0A1W2DUA1_9BACT</name>
<dbReference type="InterPro" id="IPR041712">
    <property type="entry name" value="DHPS-like_MBL-fold"/>
</dbReference>
<dbReference type="SUPFAM" id="SSF56281">
    <property type="entry name" value="Metallo-hydrolase/oxidoreductase"/>
    <property type="match status" value="1"/>
</dbReference>
<dbReference type="InterPro" id="IPR001279">
    <property type="entry name" value="Metallo-B-lactamas"/>
</dbReference>
<dbReference type="Proteomes" id="UP000192418">
    <property type="component" value="Unassembled WGS sequence"/>
</dbReference>
<evidence type="ECO:0000259" key="1">
    <source>
        <dbReference type="SMART" id="SM00849"/>
    </source>
</evidence>
<dbReference type="CDD" id="cd07713">
    <property type="entry name" value="DHPS-like_MBL-fold"/>
    <property type="match status" value="1"/>
</dbReference>
<dbReference type="PANTHER" id="PTHR13754:SF13">
    <property type="entry name" value="METALLO-BETA-LACTAMASE SUPERFAMILY PROTEIN (AFU_ORTHOLOGUE AFUA_3G07630)"/>
    <property type="match status" value="1"/>
</dbReference>
<organism evidence="2 3">
    <name type="scientific">Desulfocicer vacuolatum DSM 3385</name>
    <dbReference type="NCBI Taxonomy" id="1121400"/>
    <lineage>
        <taxon>Bacteria</taxon>
        <taxon>Pseudomonadati</taxon>
        <taxon>Thermodesulfobacteriota</taxon>
        <taxon>Desulfobacteria</taxon>
        <taxon>Desulfobacterales</taxon>
        <taxon>Desulfobacteraceae</taxon>
        <taxon>Desulfocicer</taxon>
    </lineage>
</organism>
<dbReference type="AlphaFoldDB" id="A0A1W2DUA1"/>
<dbReference type="OrthoDB" id="9803916at2"/>
<protein>
    <submittedName>
        <fullName evidence="2">7,8-dihydropterin-6-yl-methyl-4-(Beta-D-ribofuranosyl)aminobenzene 5'-phosphate synthase</fullName>
    </submittedName>
</protein>
<reference evidence="2 3" key="1">
    <citation type="submission" date="2017-04" db="EMBL/GenBank/DDBJ databases">
        <authorList>
            <person name="Afonso C.L."/>
            <person name="Miller P.J."/>
            <person name="Scott M.A."/>
            <person name="Spackman E."/>
            <person name="Goraichik I."/>
            <person name="Dimitrov K.M."/>
            <person name="Suarez D.L."/>
            <person name="Swayne D.E."/>
        </authorList>
    </citation>
    <scope>NUCLEOTIDE SEQUENCE [LARGE SCALE GENOMIC DNA]</scope>
    <source>
        <strain evidence="2 3">DSM 3385</strain>
    </source>
</reference>
<dbReference type="RefSeq" id="WP_084070990.1">
    <property type="nucleotide sequence ID" value="NZ_FWXY01000020.1"/>
</dbReference>
<sequence length="283" mass="31368">MASTTITILCENRACEMMGITGEHGFSALVEKNGRKLLLDTGQGLTLGNNARALSVDLGSIDKVALSHGHLDHTGGLSELFFPQRNVEVVAHPDIFIPKYAEFMQGDTPVRYFIGIKNDRHFLEENRGLTFSLKREYEEIEPGIFFSGEVPRVTDYEKPDAHLKIKQGGEFIQDPLLDDSSLLIETDSGPVILTGCAHSGIVNVMEHFKEKSGHDSFYAVIGGTHLGFLGLGEQMNRTLEAFERFKLEKIAVSHCTGNEAAAICYNRFKEKFAFANAGWRITL</sequence>
<dbReference type="STRING" id="1121400.SAMN02746065_12075"/>
<dbReference type="SMART" id="SM00849">
    <property type="entry name" value="Lactamase_B"/>
    <property type="match status" value="1"/>
</dbReference>